<protein>
    <submittedName>
        <fullName evidence="4">PucR family transcriptional regulator</fullName>
    </submittedName>
</protein>
<feature type="domain" description="PucR C-terminal helix-turn-helix" evidence="2">
    <location>
        <begin position="337"/>
        <end position="393"/>
    </location>
</feature>
<comment type="caution">
    <text evidence="4">The sequence shown here is derived from an EMBL/GenBank/DDBJ whole genome shotgun (WGS) entry which is preliminary data.</text>
</comment>
<accession>A0A6P0HR57</accession>
<dbReference type="Pfam" id="PF17853">
    <property type="entry name" value="GGDEF_2"/>
    <property type="match status" value="1"/>
</dbReference>
<dbReference type="InterPro" id="IPR051448">
    <property type="entry name" value="CdaR-like_regulators"/>
</dbReference>
<keyword evidence="5" id="KW-1185">Reference proteome</keyword>
<proteinExistence type="inferred from homology"/>
<sequence>MIDALQELVEALAEDLGRSVAVDDPGLRLLASSAHYEDVDRARLGSLIGRRVAGPTRDYVMQQGLQSWRVPTRLERNPEVGIEHDRLGFPLRSRYELLGFLWLIDDGTLTDEHVRLASETATRVQEMLVRKSQTQLDADIEIEAIVLGLLLSDRASRLQAATDLVDLGLFPRAEHFSVVVARVATEPGGPSPLTVRDATRRGIAGALQGHLRESYAFSVGADQTILVVGHRTPPPDHVLTSTGTALHADIAKAAAEVAAITTIGVGKPVADLAEAIQSFDQAVVAAQVAEGRGQSVALWANHPLDAALRSWLAPQLRNPLLPDLVRTFAEQPEETIAMVEAYLDAGTNVSVAAAALHLHRTTVYYRLARLKETAGIDLDDGATRLLVHLWLKARRIRPTVD</sequence>
<dbReference type="Gene3D" id="1.10.10.2840">
    <property type="entry name" value="PucR C-terminal helix-turn-helix domain"/>
    <property type="match status" value="1"/>
</dbReference>
<evidence type="ECO:0000256" key="1">
    <source>
        <dbReference type="ARBA" id="ARBA00006754"/>
    </source>
</evidence>
<dbReference type="Pfam" id="PF13556">
    <property type="entry name" value="HTH_30"/>
    <property type="match status" value="1"/>
</dbReference>
<dbReference type="EMBL" id="JAAGXA010000025">
    <property type="protein sequence ID" value="NEN80640.1"/>
    <property type="molecule type" value="Genomic_DNA"/>
</dbReference>
<evidence type="ECO:0000259" key="2">
    <source>
        <dbReference type="Pfam" id="PF13556"/>
    </source>
</evidence>
<dbReference type="InterPro" id="IPR041522">
    <property type="entry name" value="CdaR_GGDEF"/>
</dbReference>
<feature type="domain" description="CdaR GGDEF-like" evidence="3">
    <location>
        <begin position="172"/>
        <end position="288"/>
    </location>
</feature>
<dbReference type="RefSeq" id="WP_163774726.1">
    <property type="nucleotide sequence ID" value="NZ_JAAGXA010000025.1"/>
</dbReference>
<name>A0A6P0HR57_9ACTN</name>
<dbReference type="PANTHER" id="PTHR33744">
    <property type="entry name" value="CARBOHYDRATE DIACID REGULATOR"/>
    <property type="match status" value="1"/>
</dbReference>
<dbReference type="Proteomes" id="UP000468687">
    <property type="component" value="Unassembled WGS sequence"/>
</dbReference>
<evidence type="ECO:0000313" key="5">
    <source>
        <dbReference type="Proteomes" id="UP000468687"/>
    </source>
</evidence>
<dbReference type="AlphaFoldDB" id="A0A6P0HR57"/>
<evidence type="ECO:0000259" key="3">
    <source>
        <dbReference type="Pfam" id="PF17853"/>
    </source>
</evidence>
<reference evidence="4 5" key="1">
    <citation type="journal article" date="2014" name="Int. J. Syst. Evol. Microbiol.">
        <title>Nocardioides zeae sp. nov., isolated from the stem of Zea mays.</title>
        <authorList>
            <person name="Glaeser S.P."/>
            <person name="McInroy J.A."/>
            <person name="Busse H.J."/>
            <person name="Kampfer P."/>
        </authorList>
    </citation>
    <scope>NUCLEOTIDE SEQUENCE [LARGE SCALE GENOMIC DNA]</scope>
    <source>
        <strain evidence="4 5">JCM 30728</strain>
    </source>
</reference>
<organism evidence="4 5">
    <name type="scientific">Nocardioides zeae</name>
    <dbReference type="NCBI Taxonomy" id="1457234"/>
    <lineage>
        <taxon>Bacteria</taxon>
        <taxon>Bacillati</taxon>
        <taxon>Actinomycetota</taxon>
        <taxon>Actinomycetes</taxon>
        <taxon>Propionibacteriales</taxon>
        <taxon>Nocardioidaceae</taxon>
        <taxon>Nocardioides</taxon>
    </lineage>
</organism>
<dbReference type="InterPro" id="IPR025736">
    <property type="entry name" value="PucR_C-HTH_dom"/>
</dbReference>
<dbReference type="InterPro" id="IPR042070">
    <property type="entry name" value="PucR_C-HTH_sf"/>
</dbReference>
<comment type="similarity">
    <text evidence="1">Belongs to the CdaR family.</text>
</comment>
<gene>
    <name evidence="4" type="ORF">G3T38_20515</name>
</gene>
<evidence type="ECO:0000313" key="4">
    <source>
        <dbReference type="EMBL" id="NEN80640.1"/>
    </source>
</evidence>
<dbReference type="PANTHER" id="PTHR33744:SF17">
    <property type="entry name" value="CONSERVED PROTEIN"/>
    <property type="match status" value="1"/>
</dbReference>